<organism evidence="1 2">
    <name type="scientific">Populus tomentosa</name>
    <name type="common">Chinese white poplar</name>
    <dbReference type="NCBI Taxonomy" id="118781"/>
    <lineage>
        <taxon>Eukaryota</taxon>
        <taxon>Viridiplantae</taxon>
        <taxon>Streptophyta</taxon>
        <taxon>Embryophyta</taxon>
        <taxon>Tracheophyta</taxon>
        <taxon>Spermatophyta</taxon>
        <taxon>Magnoliopsida</taxon>
        <taxon>eudicotyledons</taxon>
        <taxon>Gunneridae</taxon>
        <taxon>Pentapetalae</taxon>
        <taxon>rosids</taxon>
        <taxon>fabids</taxon>
        <taxon>Malpighiales</taxon>
        <taxon>Salicaceae</taxon>
        <taxon>Saliceae</taxon>
        <taxon>Populus</taxon>
    </lineage>
</organism>
<proteinExistence type="predicted"/>
<sequence length="144" mass="15950">MCEVSQFPFSLPNKFSLKTMDKTLAVTHRLLPLSFRLPAASSVNFNVRLSRSSSRSLDLVGSSSRGCTLKCSASTLEMKERNGIGNFGETPYTPEKGGGLGYRDLETFDLRLLANQGWRILTNPFHWEGNRAFSIDKILGFVAA</sequence>
<dbReference type="OrthoDB" id="1734132at2759"/>
<reference evidence="1" key="1">
    <citation type="journal article" date="2020" name="bioRxiv">
        <title>Hybrid origin of Populus tomentosa Carr. identified through genome sequencing and phylogenomic analysis.</title>
        <authorList>
            <person name="An X."/>
            <person name="Gao K."/>
            <person name="Chen Z."/>
            <person name="Li J."/>
            <person name="Yang X."/>
            <person name="Yang X."/>
            <person name="Zhou J."/>
            <person name="Guo T."/>
            <person name="Zhao T."/>
            <person name="Huang S."/>
            <person name="Miao D."/>
            <person name="Khan W.U."/>
            <person name="Rao P."/>
            <person name="Ye M."/>
            <person name="Lei B."/>
            <person name="Liao W."/>
            <person name="Wang J."/>
            <person name="Ji L."/>
            <person name="Li Y."/>
            <person name="Guo B."/>
            <person name="Mustafa N.S."/>
            <person name="Li S."/>
            <person name="Yun Q."/>
            <person name="Keller S.R."/>
            <person name="Mao J."/>
            <person name="Zhang R."/>
            <person name="Strauss S.H."/>
        </authorList>
    </citation>
    <scope>NUCLEOTIDE SEQUENCE</scope>
    <source>
        <strain evidence="1">GM15</strain>
        <tissue evidence="1">Leaf</tissue>
    </source>
</reference>
<evidence type="ECO:0000313" key="1">
    <source>
        <dbReference type="EMBL" id="KAG6762258.1"/>
    </source>
</evidence>
<dbReference type="EMBL" id="JAAWWB010000017">
    <property type="protein sequence ID" value="KAG6762258.1"/>
    <property type="molecule type" value="Genomic_DNA"/>
</dbReference>
<gene>
    <name evidence="1" type="ORF">POTOM_032750</name>
</gene>
<accession>A0A8X7Z979</accession>
<name>A0A8X7Z979_POPTO</name>
<comment type="caution">
    <text evidence="1">The sequence shown here is derived from an EMBL/GenBank/DDBJ whole genome shotgun (WGS) entry which is preliminary data.</text>
</comment>
<dbReference type="AlphaFoldDB" id="A0A8X7Z979"/>
<protein>
    <submittedName>
        <fullName evidence="1">Uncharacterized protein</fullName>
    </submittedName>
</protein>
<keyword evidence="2" id="KW-1185">Reference proteome</keyword>
<evidence type="ECO:0000313" key="2">
    <source>
        <dbReference type="Proteomes" id="UP000886885"/>
    </source>
</evidence>
<dbReference type="Proteomes" id="UP000886885">
    <property type="component" value="Chromosome 9A"/>
</dbReference>